<evidence type="ECO:0000256" key="6">
    <source>
        <dbReference type="ARBA" id="ARBA00023002"/>
    </source>
</evidence>
<comment type="caution">
    <text evidence="10">The sequence shown here is derived from an EMBL/GenBank/DDBJ whole genome shotgun (WGS) entry which is preliminary data.</text>
</comment>
<dbReference type="SUPFAM" id="SSF51412">
    <property type="entry name" value="Inosine monophosphate dehydrogenase (IMPDH)"/>
    <property type="match status" value="1"/>
</dbReference>
<dbReference type="PANTHER" id="PTHR42747:SF3">
    <property type="entry name" value="NITRONATE MONOOXYGENASE-RELATED"/>
    <property type="match status" value="1"/>
</dbReference>
<evidence type="ECO:0000256" key="3">
    <source>
        <dbReference type="ARBA" id="ARBA00022575"/>
    </source>
</evidence>
<keyword evidence="4" id="KW-0285">Flavoprotein</keyword>
<dbReference type="Proteomes" id="UP001200604">
    <property type="component" value="Unassembled WGS sequence"/>
</dbReference>
<sequence length="392" mass="41135">MNETQNTQPTADAQSTVKSRAFRPIIAAPMAGGPSSPALVDAVAAHGGLGFLAAGYKTPEAVDKELDDVARRARQRGAEPFYGLNLFVPQPSPSGVERDRAEAYRDELAKDYERFGVVQPDLNWTTDDQWEGKLAVIRRRLDQREQQGEGPADADSHAESVSVPDVLSFTFGLPPEELVDEFQSRGIEVWATVATTHAAQIAGDRGVAAIVVQGPEAGGHRATTTPDEEPGSEPLMSLVGAVSGLFADADADDASTRPAVIAAGGIATPDHVAEALRHGADAVAAGTIFAATDEAGTNEPYKQALISATADDTVITRAYSGRPARGRRNAFIDAHSDAPSVYPAVNGLTSPIRKAATKQGETDCMSLWAGQSVEYAHGGTAGSVVDLLLQGR</sequence>
<protein>
    <recommendedName>
        <fullName evidence="8">Propionate 3-nitronate monooxygenase</fullName>
    </recommendedName>
</protein>
<keyword evidence="11" id="KW-1185">Reference proteome</keyword>
<dbReference type="InterPro" id="IPR013785">
    <property type="entry name" value="Aldolase_TIM"/>
</dbReference>
<evidence type="ECO:0000313" key="10">
    <source>
        <dbReference type="EMBL" id="MCF6773914.1"/>
    </source>
</evidence>
<dbReference type="PANTHER" id="PTHR42747">
    <property type="entry name" value="NITRONATE MONOOXYGENASE-RELATED"/>
    <property type="match status" value="1"/>
</dbReference>
<evidence type="ECO:0000256" key="1">
    <source>
        <dbReference type="ARBA" id="ARBA00001917"/>
    </source>
</evidence>
<dbReference type="RefSeq" id="WP_052722355.1">
    <property type="nucleotide sequence ID" value="NZ_JAGSNY010000003.1"/>
</dbReference>
<comment type="similarity">
    <text evidence="2">Belongs to the nitronate monooxygenase family. NMO class I subfamily.</text>
</comment>
<dbReference type="CDD" id="cd04730">
    <property type="entry name" value="NPD_like"/>
    <property type="match status" value="1"/>
</dbReference>
<evidence type="ECO:0000256" key="2">
    <source>
        <dbReference type="ARBA" id="ARBA00009881"/>
    </source>
</evidence>
<keyword evidence="7 10" id="KW-0503">Monooxygenase</keyword>
<evidence type="ECO:0000256" key="8">
    <source>
        <dbReference type="ARBA" id="ARBA00031155"/>
    </source>
</evidence>
<comment type="catalytic activity">
    <reaction evidence="9">
        <text>3 propionate 3-nitronate + 3 O2 + H2O = 3 3-oxopropanoate + 2 nitrate + nitrite + H2O2 + 3 H(+)</text>
        <dbReference type="Rhea" id="RHEA:57332"/>
        <dbReference type="ChEBI" id="CHEBI:15377"/>
        <dbReference type="ChEBI" id="CHEBI:15378"/>
        <dbReference type="ChEBI" id="CHEBI:15379"/>
        <dbReference type="ChEBI" id="CHEBI:16240"/>
        <dbReference type="ChEBI" id="CHEBI:16301"/>
        <dbReference type="ChEBI" id="CHEBI:17632"/>
        <dbReference type="ChEBI" id="CHEBI:33190"/>
        <dbReference type="ChEBI" id="CHEBI:136067"/>
    </reaction>
</comment>
<evidence type="ECO:0000256" key="4">
    <source>
        <dbReference type="ARBA" id="ARBA00022630"/>
    </source>
</evidence>
<proteinExistence type="inferred from homology"/>
<dbReference type="GO" id="GO:0004497">
    <property type="term" value="F:monooxygenase activity"/>
    <property type="evidence" value="ECO:0007669"/>
    <property type="project" value="UniProtKB-KW"/>
</dbReference>
<evidence type="ECO:0000256" key="7">
    <source>
        <dbReference type="ARBA" id="ARBA00023033"/>
    </source>
</evidence>
<name>A0ABS9HL16_9CORY</name>
<accession>A0ABS9HL16</accession>
<keyword evidence="6" id="KW-0560">Oxidoreductase</keyword>
<evidence type="ECO:0000313" key="11">
    <source>
        <dbReference type="Proteomes" id="UP001200604"/>
    </source>
</evidence>
<comment type="cofactor">
    <cofactor evidence="1">
        <name>FMN</name>
        <dbReference type="ChEBI" id="CHEBI:58210"/>
    </cofactor>
</comment>
<evidence type="ECO:0000256" key="5">
    <source>
        <dbReference type="ARBA" id="ARBA00022643"/>
    </source>
</evidence>
<evidence type="ECO:0000256" key="9">
    <source>
        <dbReference type="ARBA" id="ARBA00049401"/>
    </source>
</evidence>
<organism evidence="10 11">
    <name type="scientific">Corynebacterium parakroppenstedtii</name>
    <dbReference type="NCBI Taxonomy" id="2828363"/>
    <lineage>
        <taxon>Bacteria</taxon>
        <taxon>Bacillati</taxon>
        <taxon>Actinomycetota</taxon>
        <taxon>Actinomycetes</taxon>
        <taxon>Mycobacteriales</taxon>
        <taxon>Corynebacteriaceae</taxon>
        <taxon>Corynebacterium</taxon>
    </lineage>
</organism>
<keyword evidence="5" id="KW-0288">FMN</keyword>
<gene>
    <name evidence="10" type="ORF">L3H44_05760</name>
</gene>
<dbReference type="InterPro" id="IPR004136">
    <property type="entry name" value="NMO"/>
</dbReference>
<dbReference type="Gene3D" id="3.20.20.70">
    <property type="entry name" value="Aldolase class I"/>
    <property type="match status" value="1"/>
</dbReference>
<dbReference type="Pfam" id="PF03060">
    <property type="entry name" value="NMO"/>
    <property type="match status" value="1"/>
</dbReference>
<dbReference type="GeneID" id="92727121"/>
<reference evidence="10 11" key="1">
    <citation type="submission" date="2022-01" db="EMBL/GenBank/DDBJ databases">
        <title>Identification and Characterization of Corynebacterium sp.</title>
        <authorList>
            <person name="Luo Q."/>
            <person name="Qu P."/>
            <person name="Chen Q."/>
        </authorList>
    </citation>
    <scope>NUCLEOTIDE SEQUENCE [LARGE SCALE GENOMIC DNA]</scope>
    <source>
        <strain evidence="10 11">MC-12</strain>
    </source>
</reference>
<keyword evidence="3" id="KW-0216">Detoxification</keyword>
<dbReference type="EMBL" id="JAKJKU010000002">
    <property type="protein sequence ID" value="MCF6773914.1"/>
    <property type="molecule type" value="Genomic_DNA"/>
</dbReference>